<comment type="caution">
    <text evidence="6">The sequence shown here is derived from an EMBL/GenBank/DDBJ whole genome shotgun (WGS) entry which is preliminary data.</text>
</comment>
<accession>A0A9P7E7M1</accession>
<dbReference type="RefSeq" id="XP_041191027.1">
    <property type="nucleotide sequence ID" value="XM_041336117.1"/>
</dbReference>
<reference evidence="6" key="1">
    <citation type="journal article" date="2020" name="New Phytol.">
        <title>Comparative genomics reveals dynamic genome evolution in host specialist ectomycorrhizal fungi.</title>
        <authorList>
            <person name="Lofgren L.A."/>
            <person name="Nguyen N.H."/>
            <person name="Vilgalys R."/>
            <person name="Ruytinx J."/>
            <person name="Liao H.L."/>
            <person name="Branco S."/>
            <person name="Kuo A."/>
            <person name="LaButti K."/>
            <person name="Lipzen A."/>
            <person name="Andreopoulos W."/>
            <person name="Pangilinan J."/>
            <person name="Riley R."/>
            <person name="Hundley H."/>
            <person name="Na H."/>
            <person name="Barry K."/>
            <person name="Grigoriev I.V."/>
            <person name="Stajich J.E."/>
            <person name="Kennedy P.G."/>
        </authorList>
    </citation>
    <scope>NUCLEOTIDE SEQUENCE</scope>
    <source>
        <strain evidence="6">MN1</strain>
    </source>
</reference>
<dbReference type="GO" id="GO:0016846">
    <property type="term" value="F:carbon-sulfur lyase activity"/>
    <property type="evidence" value="ECO:0007669"/>
    <property type="project" value="InterPro"/>
</dbReference>
<evidence type="ECO:0000313" key="6">
    <source>
        <dbReference type="EMBL" id="KAG1813153.1"/>
    </source>
</evidence>
<keyword evidence="7" id="KW-1185">Reference proteome</keyword>
<evidence type="ECO:0000256" key="2">
    <source>
        <dbReference type="ARBA" id="ARBA00022723"/>
    </source>
</evidence>
<evidence type="ECO:0000256" key="1">
    <source>
        <dbReference type="ARBA" id="ARBA00005495"/>
    </source>
</evidence>
<dbReference type="GeneID" id="64630134"/>
<dbReference type="GO" id="GO:0046872">
    <property type="term" value="F:metal ion binding"/>
    <property type="evidence" value="ECO:0007669"/>
    <property type="project" value="UniProtKB-KW"/>
</dbReference>
<evidence type="ECO:0000313" key="7">
    <source>
        <dbReference type="Proteomes" id="UP000807769"/>
    </source>
</evidence>
<dbReference type="Pfam" id="PF04828">
    <property type="entry name" value="GFA"/>
    <property type="match status" value="1"/>
</dbReference>
<sequence length="156" mass="17774">MTDHAHVPLLQGSCFCQAVSYAVFARPILSAYCHCTGCQRLTSCPFIHTMHFDASAFTWTFPEPHESRLDFYDNILKPYKRRYRCKTCGVGVASHNSNTNRVSIWGATLDRNEDGKIVGWDIAKPTAHQFYGTRMLDVNDDLTKWEGYESNSDNLN</sequence>
<dbReference type="Gene3D" id="3.90.1590.10">
    <property type="entry name" value="glutathione-dependent formaldehyde- activating enzyme (gfa)"/>
    <property type="match status" value="1"/>
</dbReference>
<gene>
    <name evidence="6" type="ORF">BJ212DRAFT_1366810</name>
</gene>
<comment type="similarity">
    <text evidence="1">Belongs to the Gfa family.</text>
</comment>
<keyword evidence="3" id="KW-0862">Zinc</keyword>
<dbReference type="AlphaFoldDB" id="A0A9P7E7M1"/>
<organism evidence="6 7">
    <name type="scientific">Suillus subaureus</name>
    <dbReference type="NCBI Taxonomy" id="48587"/>
    <lineage>
        <taxon>Eukaryota</taxon>
        <taxon>Fungi</taxon>
        <taxon>Dikarya</taxon>
        <taxon>Basidiomycota</taxon>
        <taxon>Agaricomycotina</taxon>
        <taxon>Agaricomycetes</taxon>
        <taxon>Agaricomycetidae</taxon>
        <taxon>Boletales</taxon>
        <taxon>Suillineae</taxon>
        <taxon>Suillaceae</taxon>
        <taxon>Suillus</taxon>
    </lineage>
</organism>
<protein>
    <submittedName>
        <fullName evidence="6">Mss4-like protein</fullName>
    </submittedName>
</protein>
<name>A0A9P7E7M1_9AGAM</name>
<dbReference type="InterPro" id="IPR011057">
    <property type="entry name" value="Mss4-like_sf"/>
</dbReference>
<dbReference type="OrthoDB" id="9970124at2759"/>
<dbReference type="PROSITE" id="PS51891">
    <property type="entry name" value="CENP_V_GFA"/>
    <property type="match status" value="1"/>
</dbReference>
<dbReference type="PANTHER" id="PTHR33337:SF40">
    <property type="entry name" value="CENP-V_GFA DOMAIN-CONTAINING PROTEIN-RELATED"/>
    <property type="match status" value="1"/>
</dbReference>
<dbReference type="SUPFAM" id="SSF51316">
    <property type="entry name" value="Mss4-like"/>
    <property type="match status" value="1"/>
</dbReference>
<dbReference type="PANTHER" id="PTHR33337">
    <property type="entry name" value="GFA DOMAIN-CONTAINING PROTEIN"/>
    <property type="match status" value="1"/>
</dbReference>
<evidence type="ECO:0000256" key="3">
    <source>
        <dbReference type="ARBA" id="ARBA00022833"/>
    </source>
</evidence>
<keyword evidence="4" id="KW-0456">Lyase</keyword>
<keyword evidence="2" id="KW-0479">Metal-binding</keyword>
<dbReference type="EMBL" id="JABBWG010000024">
    <property type="protein sequence ID" value="KAG1813153.1"/>
    <property type="molecule type" value="Genomic_DNA"/>
</dbReference>
<evidence type="ECO:0000259" key="5">
    <source>
        <dbReference type="PROSITE" id="PS51891"/>
    </source>
</evidence>
<proteinExistence type="inferred from homology"/>
<feature type="domain" description="CENP-V/GFA" evidence="5">
    <location>
        <begin position="10"/>
        <end position="121"/>
    </location>
</feature>
<dbReference type="InterPro" id="IPR006913">
    <property type="entry name" value="CENP-V/GFA"/>
</dbReference>
<evidence type="ECO:0000256" key="4">
    <source>
        <dbReference type="ARBA" id="ARBA00023239"/>
    </source>
</evidence>
<dbReference type="Proteomes" id="UP000807769">
    <property type="component" value="Unassembled WGS sequence"/>
</dbReference>